<comment type="catalytic activity">
    <reaction evidence="6">
        <text>2 reduced [2Fe-2S]-[ferredoxin] + NADP(+) + H(+) = 2 oxidized [2Fe-2S]-[ferredoxin] + NADPH</text>
        <dbReference type="Rhea" id="RHEA:20125"/>
        <dbReference type="Rhea" id="RHEA-COMP:10000"/>
        <dbReference type="Rhea" id="RHEA-COMP:10001"/>
        <dbReference type="ChEBI" id="CHEBI:15378"/>
        <dbReference type="ChEBI" id="CHEBI:33737"/>
        <dbReference type="ChEBI" id="CHEBI:33738"/>
        <dbReference type="ChEBI" id="CHEBI:57783"/>
        <dbReference type="ChEBI" id="CHEBI:58349"/>
        <dbReference type="EC" id="1.18.1.2"/>
    </reaction>
</comment>
<dbReference type="InterPro" id="IPR023753">
    <property type="entry name" value="FAD/NAD-binding_dom"/>
</dbReference>
<evidence type="ECO:0000256" key="1">
    <source>
        <dbReference type="ARBA" id="ARBA00011738"/>
    </source>
</evidence>
<keyword evidence="3 6" id="KW-0274">FAD</keyword>
<reference evidence="9" key="1">
    <citation type="submission" date="2018-06" db="EMBL/GenBank/DDBJ databases">
        <authorList>
            <consortium name="Pathogen Informatics"/>
            <person name="Doyle S."/>
        </authorList>
    </citation>
    <scope>NUCLEOTIDE SEQUENCE [LARGE SCALE GENOMIC DNA]</scope>
    <source>
        <strain evidence="9">NCTC12218</strain>
    </source>
</reference>
<organism evidence="9">
    <name type="scientific">Staphylococcus schleiferi</name>
    <dbReference type="NCBI Taxonomy" id="1295"/>
    <lineage>
        <taxon>Bacteria</taxon>
        <taxon>Bacillati</taxon>
        <taxon>Bacillota</taxon>
        <taxon>Bacilli</taxon>
        <taxon>Bacillales</taxon>
        <taxon>Staphylococcaceae</taxon>
        <taxon>Staphylococcus</taxon>
    </lineage>
</organism>
<dbReference type="SUPFAM" id="SSF51905">
    <property type="entry name" value="FAD/NAD(P)-binding domain"/>
    <property type="match status" value="1"/>
</dbReference>
<sequence>MMKDVTIIGGGPAGLYASFYAGLRGLSVRLIDVQDKLGGKMNIYPEKIIWDIGGLAPKPCFQIIQDVVQQGLHFNPEVCLEERVIDITKKEEQHFEVTTEQGHVYSSKAVIVAIGGGIIKPKQLEIKDASRYELTNLHYTVQALKHFKNKNVLISGSGNSALDWACDLSGYAKSVTLVYRKDEIRGYEAMNQILEKLDVEKMPNTHIKQLIGDQVQNRIKEVILENLETGDTTIKSVDDVIISHGFDRESTLLEASTAQLDMFDSYRIKGFGNTSTSIPGIYACGDIVHHDAKVHLIASAFSDAGNAANLAKQYIDPEARKEGYVSSHNEAFTESNKVIMKKYL</sequence>
<keyword evidence="5 6" id="KW-0560">Oxidoreductase</keyword>
<feature type="binding site" evidence="6">
    <location>
        <position position="44"/>
    </location>
    <ligand>
        <name>FAD</name>
        <dbReference type="ChEBI" id="CHEBI:57692"/>
    </ligand>
</feature>
<dbReference type="AlphaFoldDB" id="A0A7Z7QMT4"/>
<dbReference type="Proteomes" id="UP000264146">
    <property type="component" value="Chromosome"/>
</dbReference>
<dbReference type="InterPro" id="IPR022890">
    <property type="entry name" value="Fd--NADP_Rdtase_type_2"/>
</dbReference>
<comment type="cofactor">
    <cofactor evidence="6">
        <name>FAD</name>
        <dbReference type="ChEBI" id="CHEBI:57692"/>
    </cofactor>
    <text evidence="6">Binds 1 FAD per subunit.</text>
</comment>
<dbReference type="PANTHER" id="PTHR48105">
    <property type="entry name" value="THIOREDOXIN REDUCTASE 1-RELATED-RELATED"/>
    <property type="match status" value="1"/>
</dbReference>
<protein>
    <recommendedName>
        <fullName evidence="6">Ferredoxin--NADP reductase</fullName>
        <shortName evidence="6">FNR</shortName>
        <shortName evidence="6">Fd-NADP(+) reductase</shortName>
        <ecNumber evidence="6">1.18.1.2</ecNumber>
    </recommendedName>
</protein>
<dbReference type="InterPro" id="IPR050097">
    <property type="entry name" value="Ferredoxin-NADP_redctase_2"/>
</dbReference>
<evidence type="ECO:0000313" key="9">
    <source>
        <dbReference type="EMBL" id="SUM86160.1"/>
    </source>
</evidence>
<evidence type="ECO:0000256" key="6">
    <source>
        <dbReference type="HAMAP-Rule" id="MF_01685"/>
    </source>
</evidence>
<evidence type="ECO:0000256" key="5">
    <source>
        <dbReference type="ARBA" id="ARBA00023002"/>
    </source>
</evidence>
<dbReference type="Pfam" id="PF07992">
    <property type="entry name" value="Pyr_redox_2"/>
    <property type="match status" value="1"/>
</dbReference>
<feature type="binding site" evidence="6">
    <location>
        <position position="40"/>
    </location>
    <ligand>
        <name>FAD</name>
        <dbReference type="ChEBI" id="CHEBI:57692"/>
    </ligand>
</feature>
<proteinExistence type="inferred from homology"/>
<evidence type="ECO:0000256" key="4">
    <source>
        <dbReference type="ARBA" id="ARBA00022857"/>
    </source>
</evidence>
<feature type="binding site" evidence="6">
    <location>
        <position position="119"/>
    </location>
    <ligand>
        <name>FAD</name>
        <dbReference type="ChEBI" id="CHEBI:57692"/>
    </ligand>
</feature>
<dbReference type="GO" id="GO:0004324">
    <property type="term" value="F:ferredoxin-NADP+ reductase activity"/>
    <property type="evidence" value="ECO:0007669"/>
    <property type="project" value="UniProtKB-UniRule"/>
</dbReference>
<evidence type="ECO:0000256" key="3">
    <source>
        <dbReference type="ARBA" id="ARBA00022827"/>
    </source>
</evidence>
<comment type="similarity">
    <text evidence="6">Belongs to the ferredoxin--NADP reductase type 2 family.</text>
</comment>
<dbReference type="EMBL" id="LR962863">
    <property type="protein sequence ID" value="CAD7358595.1"/>
    <property type="molecule type" value="Genomic_DNA"/>
</dbReference>
<feature type="binding site" evidence="6">
    <location>
        <position position="32"/>
    </location>
    <ligand>
        <name>FAD</name>
        <dbReference type="ChEBI" id="CHEBI:57692"/>
    </ligand>
</feature>
<comment type="caution">
    <text evidence="6">Lacks conserved residue(s) required for the propagation of feature annotation.</text>
</comment>
<feature type="binding site" evidence="6">
    <location>
        <position position="327"/>
    </location>
    <ligand>
        <name>FAD</name>
        <dbReference type="ChEBI" id="CHEBI:57692"/>
    </ligand>
</feature>
<feature type="binding site" evidence="6">
    <location>
        <position position="286"/>
    </location>
    <ligand>
        <name>FAD</name>
        <dbReference type="ChEBI" id="CHEBI:57692"/>
    </ligand>
</feature>
<reference evidence="8 10" key="2">
    <citation type="submission" date="2020-11" db="EMBL/GenBank/DDBJ databases">
        <authorList>
            <consortium name="Pathogen Informatics"/>
        </authorList>
    </citation>
    <scope>NUCLEOTIDE SEQUENCE [LARGE SCALE GENOMIC DNA]</scope>
    <source>
        <strain evidence="8 10">NCTC12218</strain>
    </source>
</reference>
<accession>A0A7Z7QMT4</accession>
<evidence type="ECO:0000259" key="7">
    <source>
        <dbReference type="Pfam" id="PF07992"/>
    </source>
</evidence>
<gene>
    <name evidence="9" type="ORF">NCTC12218_00176</name>
</gene>
<dbReference type="Gene3D" id="3.50.50.60">
    <property type="entry name" value="FAD/NAD(P)-binding domain"/>
    <property type="match status" value="2"/>
</dbReference>
<evidence type="ECO:0000313" key="8">
    <source>
        <dbReference type="EMBL" id="CAD7358595.1"/>
    </source>
</evidence>
<keyword evidence="2 6" id="KW-0285">Flavoprotein</keyword>
<feature type="binding site" evidence="6">
    <location>
        <position position="84"/>
    </location>
    <ligand>
        <name>FAD</name>
        <dbReference type="ChEBI" id="CHEBI:57692"/>
    </ligand>
</feature>
<dbReference type="EMBL" id="UHEF01000001">
    <property type="protein sequence ID" value="SUM86160.1"/>
    <property type="molecule type" value="Genomic_DNA"/>
</dbReference>
<dbReference type="GO" id="GO:0050660">
    <property type="term" value="F:flavin adenine dinucleotide binding"/>
    <property type="evidence" value="ECO:0007669"/>
    <property type="project" value="UniProtKB-UniRule"/>
</dbReference>
<evidence type="ECO:0000313" key="10">
    <source>
        <dbReference type="Proteomes" id="UP000264146"/>
    </source>
</evidence>
<dbReference type="PRINTS" id="PR00368">
    <property type="entry name" value="FADPNR"/>
</dbReference>
<dbReference type="PRINTS" id="PR00469">
    <property type="entry name" value="PNDRDTASEII"/>
</dbReference>
<dbReference type="EC" id="1.18.1.2" evidence="6"/>
<feature type="domain" description="FAD/NAD(P)-binding" evidence="7">
    <location>
        <begin position="3"/>
        <end position="297"/>
    </location>
</feature>
<keyword evidence="4 6" id="KW-0521">NADP</keyword>
<dbReference type="InterPro" id="IPR036188">
    <property type="entry name" value="FAD/NAD-bd_sf"/>
</dbReference>
<name>A0A7Z7QMT4_STASC</name>
<evidence type="ECO:0000256" key="2">
    <source>
        <dbReference type="ARBA" id="ARBA00022630"/>
    </source>
</evidence>
<comment type="subunit">
    <text evidence="1 6">Homodimer.</text>
</comment>
<dbReference type="HAMAP" id="MF_01685">
    <property type="entry name" value="FENR2"/>
    <property type="match status" value="1"/>
</dbReference>
<dbReference type="GO" id="GO:0050661">
    <property type="term" value="F:NADP binding"/>
    <property type="evidence" value="ECO:0007669"/>
    <property type="project" value="UniProtKB-UniRule"/>
</dbReference>